<dbReference type="GO" id="GO:0016209">
    <property type="term" value="F:antioxidant activity"/>
    <property type="evidence" value="ECO:0007669"/>
    <property type="project" value="InterPro"/>
</dbReference>
<protein>
    <submittedName>
        <fullName evidence="3">AhpC/TSA family protein</fullName>
    </submittedName>
</protein>
<dbReference type="InterPro" id="IPR000866">
    <property type="entry name" value="AhpC/TSA"/>
</dbReference>
<proteinExistence type="predicted"/>
<dbReference type="Pfam" id="PF14289">
    <property type="entry name" value="DUF4369"/>
    <property type="match status" value="1"/>
</dbReference>
<evidence type="ECO:0000259" key="2">
    <source>
        <dbReference type="PROSITE" id="PS51352"/>
    </source>
</evidence>
<sequence>MKNCRMSVLAAFSLAAGLLVSCGKSARINGEVEGLGKGEVIVKLLDVNTYKVLDTLETDASGHFSYKVPVAEGQPEFVYLFHDETKIASLLLDRGDRVSVKTDTVGRFTVEGSEESEKLASVEKDFSDFTVEFASLADRLAGLDAASSEAAEVRKEMAKAYTDYYRGRVRYILENSHSLTVVPVLYQVVGTDLPVFAQQTDAIHFNNMCDSLETVYPESKYVKALKKEAKKRSDLLSLSIRIENAPELSFPDLELPDVNARKVRLSEVDAKVVLLHFWTSSDAAQKMFNLDVLKPLYKEFHSKGLEIYQVALDTDKAQWARTVKDQELGWINVCDGLGAGSSSLVLYNLDRLPVSFVISDGEMIDGNIADASSLRKAIARLLK</sequence>
<name>A0A940DXC1_9BACT</name>
<accession>A0A940DXC1</accession>
<feature type="signal peptide" evidence="1">
    <location>
        <begin position="1"/>
        <end position="26"/>
    </location>
</feature>
<dbReference type="PROSITE" id="PS51352">
    <property type="entry name" value="THIOREDOXIN_2"/>
    <property type="match status" value="1"/>
</dbReference>
<reference evidence="3" key="2">
    <citation type="journal article" date="2021" name="PeerJ">
        <title>Extensive microbial diversity within the chicken gut microbiome revealed by metagenomics and culture.</title>
        <authorList>
            <person name="Gilroy R."/>
            <person name="Ravi A."/>
            <person name="Getino M."/>
            <person name="Pursley I."/>
            <person name="Horton D.L."/>
            <person name="Alikhan N.F."/>
            <person name="Baker D."/>
            <person name="Gharbi K."/>
            <person name="Hall N."/>
            <person name="Watson M."/>
            <person name="Adriaenssens E.M."/>
            <person name="Foster-Nyarko E."/>
            <person name="Jarju S."/>
            <person name="Secka A."/>
            <person name="Antonio M."/>
            <person name="Oren A."/>
            <person name="Chaudhuri R.R."/>
            <person name="La Ragione R."/>
            <person name="Hildebrand F."/>
            <person name="Pallen M.J."/>
        </authorList>
    </citation>
    <scope>NUCLEOTIDE SEQUENCE</scope>
    <source>
        <strain evidence="3">G3-8215</strain>
    </source>
</reference>
<feature type="domain" description="Thioredoxin" evidence="2">
    <location>
        <begin position="244"/>
        <end position="383"/>
    </location>
</feature>
<dbReference type="AlphaFoldDB" id="A0A940DXC1"/>
<dbReference type="PROSITE" id="PS51257">
    <property type="entry name" value="PROKAR_LIPOPROTEIN"/>
    <property type="match status" value="1"/>
</dbReference>
<dbReference type="Gene3D" id="3.40.30.10">
    <property type="entry name" value="Glutaredoxin"/>
    <property type="match status" value="1"/>
</dbReference>
<evidence type="ECO:0000313" key="4">
    <source>
        <dbReference type="Proteomes" id="UP000725002"/>
    </source>
</evidence>
<dbReference type="Proteomes" id="UP000725002">
    <property type="component" value="Unassembled WGS sequence"/>
</dbReference>
<dbReference type="InterPro" id="IPR025380">
    <property type="entry name" value="DUF4369"/>
</dbReference>
<evidence type="ECO:0000256" key="1">
    <source>
        <dbReference type="SAM" id="SignalP"/>
    </source>
</evidence>
<evidence type="ECO:0000313" key="3">
    <source>
        <dbReference type="EMBL" id="MBO8484431.1"/>
    </source>
</evidence>
<reference evidence="3" key="1">
    <citation type="submission" date="2020-10" db="EMBL/GenBank/DDBJ databases">
        <authorList>
            <person name="Gilroy R."/>
        </authorList>
    </citation>
    <scope>NUCLEOTIDE SEQUENCE</scope>
    <source>
        <strain evidence="3">G3-8215</strain>
    </source>
</reference>
<keyword evidence="1" id="KW-0732">Signal</keyword>
<dbReference type="SUPFAM" id="SSF52833">
    <property type="entry name" value="Thioredoxin-like"/>
    <property type="match status" value="1"/>
</dbReference>
<gene>
    <name evidence="3" type="ORF">IAB75_10040</name>
</gene>
<comment type="caution">
    <text evidence="3">The sequence shown here is derived from an EMBL/GenBank/DDBJ whole genome shotgun (WGS) entry which is preliminary data.</text>
</comment>
<organism evidence="3 4">
    <name type="scientific">Candidatus Cryptobacteroides avicola</name>
    <dbReference type="NCBI Taxonomy" id="2840757"/>
    <lineage>
        <taxon>Bacteria</taxon>
        <taxon>Pseudomonadati</taxon>
        <taxon>Bacteroidota</taxon>
        <taxon>Bacteroidia</taxon>
        <taxon>Bacteroidales</taxon>
        <taxon>Candidatus Cryptobacteroides</taxon>
    </lineage>
</organism>
<dbReference type="Pfam" id="PF00578">
    <property type="entry name" value="AhpC-TSA"/>
    <property type="match status" value="1"/>
</dbReference>
<dbReference type="CDD" id="cd02966">
    <property type="entry name" value="TlpA_like_family"/>
    <property type="match status" value="1"/>
</dbReference>
<dbReference type="InterPro" id="IPR013766">
    <property type="entry name" value="Thioredoxin_domain"/>
</dbReference>
<dbReference type="GO" id="GO:0016491">
    <property type="term" value="F:oxidoreductase activity"/>
    <property type="evidence" value="ECO:0007669"/>
    <property type="project" value="InterPro"/>
</dbReference>
<dbReference type="EMBL" id="JADILV010000073">
    <property type="protein sequence ID" value="MBO8484431.1"/>
    <property type="molecule type" value="Genomic_DNA"/>
</dbReference>
<dbReference type="InterPro" id="IPR036249">
    <property type="entry name" value="Thioredoxin-like_sf"/>
</dbReference>
<feature type="chain" id="PRO_5036931631" evidence="1">
    <location>
        <begin position="27"/>
        <end position="383"/>
    </location>
</feature>